<protein>
    <submittedName>
        <fullName evidence="4">Uncharacterized protein</fullName>
    </submittedName>
</protein>
<dbReference type="PANTHER" id="PTHR46093">
    <property type="entry name" value="ACYL-COA-BINDING DOMAIN-CONTAINING PROTEIN 5"/>
    <property type="match status" value="1"/>
</dbReference>
<reference evidence="4 5" key="1">
    <citation type="submission" date="2020-10" db="EMBL/GenBank/DDBJ databases">
        <title>The Coptis chinensis genome and diversification of protoberbering-type alkaloids.</title>
        <authorList>
            <person name="Wang B."/>
            <person name="Shu S."/>
            <person name="Song C."/>
            <person name="Liu Y."/>
        </authorList>
    </citation>
    <scope>NUCLEOTIDE SEQUENCE [LARGE SCALE GENOMIC DNA]</scope>
    <source>
        <strain evidence="4">HL-2020</strain>
        <tissue evidence="4">Leaf</tissue>
    </source>
</reference>
<accession>A0A835HJC0</accession>
<dbReference type="Gene3D" id="2.120.10.80">
    <property type="entry name" value="Kelch-type beta propeller"/>
    <property type="match status" value="1"/>
</dbReference>
<evidence type="ECO:0000313" key="5">
    <source>
        <dbReference type="Proteomes" id="UP000631114"/>
    </source>
</evidence>
<feature type="compositionally biased region" description="Acidic residues" evidence="3">
    <location>
        <begin position="184"/>
        <end position="195"/>
    </location>
</feature>
<dbReference type="Proteomes" id="UP000631114">
    <property type="component" value="Unassembled WGS sequence"/>
</dbReference>
<gene>
    <name evidence="4" type="ORF">IFM89_002524</name>
</gene>
<evidence type="ECO:0000313" key="4">
    <source>
        <dbReference type="EMBL" id="KAF9600051.1"/>
    </source>
</evidence>
<dbReference type="SUPFAM" id="SSF50965">
    <property type="entry name" value="Galactose oxidase, central domain"/>
    <property type="match status" value="1"/>
</dbReference>
<keyword evidence="2" id="KW-0677">Repeat</keyword>
<dbReference type="InterPro" id="IPR011043">
    <property type="entry name" value="Gal_Oxase/kelch_b-propeller"/>
</dbReference>
<name>A0A835HJC0_9MAGN</name>
<sequence>MLTVHGMILASNTWISPSLGSEGPDAREGHSAALIGKDLFIFGGCRKSPDNSNEVYYNDLYILDTVNMVESPDACQQYRRILEGYRQPKVQSFFTVLKALSHKEVHYRFYATSDQIRSYCDGVVEEWVYEDITGIFRKQKVDMAIDEAISWVLSMVESPDTCQQYRHIIEGYHQAKKKRKDAKEEEDEGELENDDLSTSKIPRVVWSVELHQQFVTAVNQLRIDKKDSDEIQVEIQISPKKTKPNNMEETSGDIVPSQKSMA</sequence>
<evidence type="ECO:0000256" key="1">
    <source>
        <dbReference type="ARBA" id="ARBA00022441"/>
    </source>
</evidence>
<dbReference type="EMBL" id="JADFTS010000006">
    <property type="protein sequence ID" value="KAF9600051.1"/>
    <property type="molecule type" value="Genomic_DNA"/>
</dbReference>
<feature type="region of interest" description="Disordered" evidence="3">
    <location>
        <begin position="176"/>
        <end position="195"/>
    </location>
</feature>
<feature type="region of interest" description="Disordered" evidence="3">
    <location>
        <begin position="234"/>
        <end position="262"/>
    </location>
</feature>
<keyword evidence="5" id="KW-1185">Reference proteome</keyword>
<dbReference type="OrthoDB" id="1578893at2759"/>
<evidence type="ECO:0000256" key="3">
    <source>
        <dbReference type="SAM" id="MobiDB-lite"/>
    </source>
</evidence>
<dbReference type="InterPro" id="IPR015915">
    <property type="entry name" value="Kelch-typ_b-propeller"/>
</dbReference>
<dbReference type="Gene3D" id="1.10.10.60">
    <property type="entry name" value="Homeodomain-like"/>
    <property type="match status" value="1"/>
</dbReference>
<dbReference type="PANTHER" id="PTHR46093:SF18">
    <property type="entry name" value="FIBRONECTIN TYPE-III DOMAIN-CONTAINING PROTEIN"/>
    <property type="match status" value="1"/>
</dbReference>
<comment type="caution">
    <text evidence="4">The sequence shown here is derived from an EMBL/GenBank/DDBJ whole genome shotgun (WGS) entry which is preliminary data.</text>
</comment>
<proteinExistence type="predicted"/>
<dbReference type="AlphaFoldDB" id="A0A835HJC0"/>
<keyword evidence="1" id="KW-0880">Kelch repeat</keyword>
<organism evidence="4 5">
    <name type="scientific">Coptis chinensis</name>
    <dbReference type="NCBI Taxonomy" id="261450"/>
    <lineage>
        <taxon>Eukaryota</taxon>
        <taxon>Viridiplantae</taxon>
        <taxon>Streptophyta</taxon>
        <taxon>Embryophyta</taxon>
        <taxon>Tracheophyta</taxon>
        <taxon>Spermatophyta</taxon>
        <taxon>Magnoliopsida</taxon>
        <taxon>Ranunculales</taxon>
        <taxon>Ranunculaceae</taxon>
        <taxon>Coptidoideae</taxon>
        <taxon>Coptis</taxon>
    </lineage>
</organism>
<evidence type="ECO:0000256" key="2">
    <source>
        <dbReference type="ARBA" id="ARBA00022737"/>
    </source>
</evidence>